<evidence type="ECO:0000313" key="3">
    <source>
        <dbReference type="Proteomes" id="UP001162164"/>
    </source>
</evidence>
<evidence type="ECO:0000313" key="2">
    <source>
        <dbReference type="EMBL" id="KAJ8969777.1"/>
    </source>
</evidence>
<dbReference type="Pfam" id="PF10545">
    <property type="entry name" value="MADF_DNA_bdg"/>
    <property type="match status" value="1"/>
</dbReference>
<dbReference type="PANTHER" id="PTHR21505">
    <property type="entry name" value="MADF DOMAIN-CONTAINING PROTEIN-RELATED"/>
    <property type="match status" value="1"/>
</dbReference>
<evidence type="ECO:0000259" key="1">
    <source>
        <dbReference type="Pfam" id="PF10545"/>
    </source>
</evidence>
<name>A0ABQ9IZI7_9CUCU</name>
<protein>
    <recommendedName>
        <fullName evidence="1">MADF domain-containing protein</fullName>
    </recommendedName>
</protein>
<dbReference type="EMBL" id="JAPWTJ010001728">
    <property type="protein sequence ID" value="KAJ8969777.1"/>
    <property type="molecule type" value="Genomic_DNA"/>
</dbReference>
<sequence length="175" mass="20123">MYRDRVKKQKALKFIAEKFDATEAEIQRKLHNLRTQENQEWNKMKKRKSGQGTDDTYNSSWEYFESLKFLVDQNMASGTEDNLLVRGIDCDYSRNDPSPLDLSRTLPKPKTTVFGVFSYIFMSKESIATIPEVDPSTPDFVRIFPILCDQSIATIPETILALPILPELSRSLKPP</sequence>
<feature type="domain" description="MADF" evidence="1">
    <location>
        <begin position="2"/>
        <end position="70"/>
    </location>
</feature>
<dbReference type="Proteomes" id="UP001162164">
    <property type="component" value="Unassembled WGS sequence"/>
</dbReference>
<proteinExistence type="predicted"/>
<dbReference type="InterPro" id="IPR006578">
    <property type="entry name" value="MADF-dom"/>
</dbReference>
<gene>
    <name evidence="2" type="ORF">NQ317_016554</name>
</gene>
<accession>A0ABQ9IZI7</accession>
<keyword evidence="3" id="KW-1185">Reference proteome</keyword>
<comment type="caution">
    <text evidence="2">The sequence shown here is derived from an EMBL/GenBank/DDBJ whole genome shotgun (WGS) entry which is preliminary data.</text>
</comment>
<organism evidence="2 3">
    <name type="scientific">Molorchus minor</name>
    <dbReference type="NCBI Taxonomy" id="1323400"/>
    <lineage>
        <taxon>Eukaryota</taxon>
        <taxon>Metazoa</taxon>
        <taxon>Ecdysozoa</taxon>
        <taxon>Arthropoda</taxon>
        <taxon>Hexapoda</taxon>
        <taxon>Insecta</taxon>
        <taxon>Pterygota</taxon>
        <taxon>Neoptera</taxon>
        <taxon>Endopterygota</taxon>
        <taxon>Coleoptera</taxon>
        <taxon>Polyphaga</taxon>
        <taxon>Cucujiformia</taxon>
        <taxon>Chrysomeloidea</taxon>
        <taxon>Cerambycidae</taxon>
        <taxon>Lamiinae</taxon>
        <taxon>Monochamini</taxon>
        <taxon>Molorchus</taxon>
    </lineage>
</organism>
<reference evidence="2" key="1">
    <citation type="journal article" date="2023" name="Insect Mol. Biol.">
        <title>Genome sequencing provides insights into the evolution of gene families encoding plant cell wall-degrading enzymes in longhorned beetles.</title>
        <authorList>
            <person name="Shin N.R."/>
            <person name="Okamura Y."/>
            <person name="Kirsch R."/>
            <person name="Pauchet Y."/>
        </authorList>
    </citation>
    <scope>NUCLEOTIDE SEQUENCE</scope>
    <source>
        <strain evidence="2">MMC_N1</strain>
    </source>
</reference>
<dbReference type="PANTHER" id="PTHR21505:SF12">
    <property type="entry name" value="MADF DOMAIN-CONTAINING PROTEIN-RELATED"/>
    <property type="match status" value="1"/>
</dbReference>